<dbReference type="InterPro" id="IPR000719">
    <property type="entry name" value="Prot_kinase_dom"/>
</dbReference>
<comment type="similarity">
    <text evidence="5">Belongs to the protein kinase superfamily.</text>
</comment>
<accession>A0ABR2KR39</accession>
<comment type="caution">
    <text evidence="8">The sequence shown here is derived from an EMBL/GenBank/DDBJ whole genome shotgun (WGS) entry which is preliminary data.</text>
</comment>
<dbReference type="Proteomes" id="UP001470230">
    <property type="component" value="Unassembled WGS sequence"/>
</dbReference>
<dbReference type="InterPro" id="IPR050235">
    <property type="entry name" value="CK1_Ser-Thr_kinase"/>
</dbReference>
<dbReference type="EC" id="2.7.11.1" evidence="1"/>
<dbReference type="InterPro" id="IPR011009">
    <property type="entry name" value="Kinase-like_dom_sf"/>
</dbReference>
<keyword evidence="2 4" id="KW-0547">Nucleotide-binding</keyword>
<organism evidence="8 9">
    <name type="scientific">Tritrichomonas musculus</name>
    <dbReference type="NCBI Taxonomy" id="1915356"/>
    <lineage>
        <taxon>Eukaryota</taxon>
        <taxon>Metamonada</taxon>
        <taxon>Parabasalia</taxon>
        <taxon>Tritrichomonadida</taxon>
        <taxon>Tritrichomonadidae</taxon>
        <taxon>Tritrichomonas</taxon>
    </lineage>
</organism>
<feature type="binding site" evidence="4">
    <location>
        <position position="47"/>
    </location>
    <ligand>
        <name>ATP</name>
        <dbReference type="ChEBI" id="CHEBI:30616"/>
    </ligand>
</feature>
<evidence type="ECO:0000256" key="6">
    <source>
        <dbReference type="SAM" id="MobiDB-lite"/>
    </source>
</evidence>
<gene>
    <name evidence="8" type="ORF">M9Y10_022026</name>
</gene>
<dbReference type="InterPro" id="IPR008271">
    <property type="entry name" value="Ser/Thr_kinase_AS"/>
</dbReference>
<dbReference type="PROSITE" id="PS50011">
    <property type="entry name" value="PROTEIN_KINASE_DOM"/>
    <property type="match status" value="1"/>
</dbReference>
<proteinExistence type="inferred from homology"/>
<keyword evidence="5" id="KW-0723">Serine/threonine-protein kinase</keyword>
<dbReference type="PANTHER" id="PTHR11909">
    <property type="entry name" value="CASEIN KINASE-RELATED"/>
    <property type="match status" value="1"/>
</dbReference>
<dbReference type="Pfam" id="PF00069">
    <property type="entry name" value="Pkinase"/>
    <property type="match status" value="1"/>
</dbReference>
<evidence type="ECO:0000313" key="8">
    <source>
        <dbReference type="EMBL" id="KAK8893602.1"/>
    </source>
</evidence>
<evidence type="ECO:0000256" key="4">
    <source>
        <dbReference type="PROSITE-ProRule" id="PRU10141"/>
    </source>
</evidence>
<protein>
    <recommendedName>
        <fullName evidence="1">non-specific serine/threonine protein kinase</fullName>
        <ecNumber evidence="1">2.7.11.1</ecNumber>
    </recommendedName>
</protein>
<dbReference type="SUPFAM" id="SSF56112">
    <property type="entry name" value="Protein kinase-like (PK-like)"/>
    <property type="match status" value="1"/>
</dbReference>
<dbReference type="SMART" id="SM00220">
    <property type="entry name" value="S_TKc"/>
    <property type="match status" value="1"/>
</dbReference>
<evidence type="ECO:0000256" key="2">
    <source>
        <dbReference type="ARBA" id="ARBA00022741"/>
    </source>
</evidence>
<reference evidence="8 9" key="1">
    <citation type="submission" date="2024-04" db="EMBL/GenBank/DDBJ databases">
        <title>Tritrichomonas musculus Genome.</title>
        <authorList>
            <person name="Alves-Ferreira E."/>
            <person name="Grigg M."/>
            <person name="Lorenzi H."/>
            <person name="Galac M."/>
        </authorList>
    </citation>
    <scope>NUCLEOTIDE SEQUENCE [LARGE SCALE GENOMIC DNA]</scope>
    <source>
        <strain evidence="8 9">EAF2021</strain>
    </source>
</reference>
<keyword evidence="3 4" id="KW-0067">ATP-binding</keyword>
<dbReference type="InterPro" id="IPR017441">
    <property type="entry name" value="Protein_kinase_ATP_BS"/>
</dbReference>
<evidence type="ECO:0000256" key="5">
    <source>
        <dbReference type="RuleBase" id="RU000304"/>
    </source>
</evidence>
<sequence>MSTGFQMPEIGDVINEKYIVTHRIGAGAFGAIFEVQNLENGKLFAVKLENPKSPSPQLQYEYKLYQMLDAPPGIPKAYEYWQEERFRAMVMDRLGYSLGHYFRTCGKILSMKTVLMCTIQMLCRLEYLHQRSFIHRDIKPDNFVFGVGKYSNTLYMIDLGLAKRYRDLHTFVHINYEEDKGLAGTARYVSINVHLGVEQSCRDDLESVGYVIISLVKGKLPWQGLEVASKNEKGDLLSQAKMDTPLEVLCQGLPSEFLNYMTRVRNLRFDERPPYTQLRSLFIGLMVKLNFAFDYQYDWVVNRIQRLNTALQNQNLGKEGKSSAEKKKPAQEPSTSDENKTEEDIDLNAELIIPTNPQELFSVAKAHHMKGSKTNNFLHPLPFFSIINEAARFVGVSKMYEKRMGKSTEDDDTGEGELSKAKIRELLKTRIPKAQKLFLLDPRTSSVPKNPIQTEFETE</sequence>
<dbReference type="Gene3D" id="1.10.510.10">
    <property type="entry name" value="Transferase(Phosphotransferase) domain 1"/>
    <property type="match status" value="1"/>
</dbReference>
<evidence type="ECO:0000256" key="3">
    <source>
        <dbReference type="ARBA" id="ARBA00022840"/>
    </source>
</evidence>
<evidence type="ECO:0000313" key="9">
    <source>
        <dbReference type="Proteomes" id="UP001470230"/>
    </source>
</evidence>
<dbReference type="PROSITE" id="PS00108">
    <property type="entry name" value="PROTEIN_KINASE_ST"/>
    <property type="match status" value="1"/>
</dbReference>
<name>A0ABR2KR39_9EUKA</name>
<evidence type="ECO:0000256" key="1">
    <source>
        <dbReference type="ARBA" id="ARBA00012513"/>
    </source>
</evidence>
<dbReference type="PROSITE" id="PS00107">
    <property type="entry name" value="PROTEIN_KINASE_ATP"/>
    <property type="match status" value="1"/>
</dbReference>
<evidence type="ECO:0000259" key="7">
    <source>
        <dbReference type="PROSITE" id="PS50011"/>
    </source>
</evidence>
<feature type="compositionally biased region" description="Basic and acidic residues" evidence="6">
    <location>
        <begin position="318"/>
        <end position="330"/>
    </location>
</feature>
<keyword evidence="9" id="KW-1185">Reference proteome</keyword>
<keyword evidence="5" id="KW-0808">Transferase</keyword>
<feature type="domain" description="Protein kinase" evidence="7">
    <location>
        <begin position="18"/>
        <end position="283"/>
    </location>
</feature>
<feature type="region of interest" description="Disordered" evidence="6">
    <location>
        <begin position="315"/>
        <end position="343"/>
    </location>
</feature>
<keyword evidence="5" id="KW-0418">Kinase</keyword>
<dbReference type="EMBL" id="JAPFFF010000003">
    <property type="protein sequence ID" value="KAK8893602.1"/>
    <property type="molecule type" value="Genomic_DNA"/>
</dbReference>
<dbReference type="CDD" id="cd14016">
    <property type="entry name" value="STKc_CK1"/>
    <property type="match status" value="1"/>
</dbReference>